<evidence type="ECO:0000256" key="15">
    <source>
        <dbReference type="ARBA" id="ARBA00023136"/>
    </source>
</evidence>
<dbReference type="PANTHER" id="PTHR46382">
    <property type="entry name" value="PHOSPHATIDATE CYTIDYLYLTRANSFERASE"/>
    <property type="match status" value="1"/>
</dbReference>
<dbReference type="RefSeq" id="WP_095042559.1">
    <property type="nucleotide sequence ID" value="NZ_LN890655.1"/>
</dbReference>
<evidence type="ECO:0000256" key="8">
    <source>
        <dbReference type="ARBA" id="ARBA00022475"/>
    </source>
</evidence>
<keyword evidence="8" id="KW-1003">Cell membrane</keyword>
<comment type="pathway">
    <text evidence="3">Phospholipid metabolism; CDP-diacylglycerol biosynthesis; CDP-diacylglycerol from sn-glycerol 3-phosphate: step 3/3.</text>
</comment>
<evidence type="ECO:0000256" key="23">
    <source>
        <dbReference type="ARBA" id="ARBA00033406"/>
    </source>
</evidence>
<keyword evidence="11 24" id="KW-0812">Transmembrane</keyword>
<evidence type="ECO:0000256" key="24">
    <source>
        <dbReference type="SAM" id="Phobius"/>
    </source>
</evidence>
<keyword evidence="17" id="KW-1208">Phospholipid metabolism</keyword>
<evidence type="ECO:0000256" key="9">
    <source>
        <dbReference type="ARBA" id="ARBA00022516"/>
    </source>
</evidence>
<dbReference type="Proteomes" id="UP000215027">
    <property type="component" value="Chromosome I"/>
</dbReference>
<evidence type="ECO:0000256" key="22">
    <source>
        <dbReference type="ARBA" id="ARBA00032743"/>
    </source>
</evidence>
<reference evidence="25" key="1">
    <citation type="submission" date="2016-01" db="EMBL/GenBank/DDBJ databases">
        <authorList>
            <person name="Mcilroy J.S."/>
            <person name="Karst M S."/>
            <person name="Albertsen M."/>
        </authorList>
    </citation>
    <scope>NUCLEOTIDE SEQUENCE</scope>
    <source>
        <strain evidence="25">Cfx-K</strain>
    </source>
</reference>
<keyword evidence="14" id="KW-0443">Lipid metabolism</keyword>
<evidence type="ECO:0000256" key="13">
    <source>
        <dbReference type="ARBA" id="ARBA00022989"/>
    </source>
</evidence>
<dbReference type="OrthoDB" id="9799199at2"/>
<evidence type="ECO:0000256" key="16">
    <source>
        <dbReference type="ARBA" id="ARBA00023209"/>
    </source>
</evidence>
<dbReference type="PANTHER" id="PTHR46382:SF1">
    <property type="entry name" value="PHOSPHATIDATE CYTIDYLYLTRANSFERASE"/>
    <property type="match status" value="1"/>
</dbReference>
<protein>
    <recommendedName>
        <fullName evidence="7">Phosphatidate cytidylyltransferase</fullName>
        <ecNumber evidence="6">2.7.7.41</ecNumber>
    </recommendedName>
    <alternativeName>
        <fullName evidence="20">CDP-DAG synthase</fullName>
    </alternativeName>
    <alternativeName>
        <fullName evidence="22">CDP-DG synthase</fullName>
    </alternativeName>
    <alternativeName>
        <fullName evidence="18">CDP-diacylglycerol synthase</fullName>
    </alternativeName>
    <alternativeName>
        <fullName evidence="21">CDP-diglyceride pyrophosphorylase</fullName>
    </alternativeName>
    <alternativeName>
        <fullName evidence="23">CDP-diglyceride synthase</fullName>
    </alternativeName>
    <alternativeName>
        <fullName evidence="19">CTP:phosphatidate cytidylyltransferase</fullName>
    </alternativeName>
</protein>
<evidence type="ECO:0000256" key="21">
    <source>
        <dbReference type="ARBA" id="ARBA00032396"/>
    </source>
</evidence>
<evidence type="ECO:0000256" key="14">
    <source>
        <dbReference type="ARBA" id="ARBA00023098"/>
    </source>
</evidence>
<keyword evidence="13 24" id="KW-1133">Transmembrane helix</keyword>
<evidence type="ECO:0000256" key="12">
    <source>
        <dbReference type="ARBA" id="ARBA00022695"/>
    </source>
</evidence>
<evidence type="ECO:0000256" key="10">
    <source>
        <dbReference type="ARBA" id="ARBA00022679"/>
    </source>
</evidence>
<evidence type="ECO:0000313" key="26">
    <source>
        <dbReference type="Proteomes" id="UP000215027"/>
    </source>
</evidence>
<dbReference type="EC" id="2.7.7.41" evidence="6"/>
<dbReference type="KEGG" id="pbf:CFX0092_A1132"/>
<gene>
    <name evidence="25" type="ORF">CFX0092_A1132</name>
</gene>
<evidence type="ECO:0000256" key="20">
    <source>
        <dbReference type="ARBA" id="ARBA00032253"/>
    </source>
</evidence>
<evidence type="ECO:0000256" key="3">
    <source>
        <dbReference type="ARBA" id="ARBA00005119"/>
    </source>
</evidence>
<evidence type="ECO:0000256" key="7">
    <source>
        <dbReference type="ARBA" id="ARBA00019373"/>
    </source>
</evidence>
<dbReference type="GO" id="GO:0004605">
    <property type="term" value="F:phosphatidate cytidylyltransferase activity"/>
    <property type="evidence" value="ECO:0007669"/>
    <property type="project" value="UniProtKB-EC"/>
</dbReference>
<proteinExistence type="inferred from homology"/>
<dbReference type="GO" id="GO:0016024">
    <property type="term" value="P:CDP-diacylglycerol biosynthetic process"/>
    <property type="evidence" value="ECO:0007669"/>
    <property type="project" value="TreeGrafter"/>
</dbReference>
<evidence type="ECO:0000256" key="2">
    <source>
        <dbReference type="ARBA" id="ARBA00004651"/>
    </source>
</evidence>
<comment type="pathway">
    <text evidence="4">Lipid metabolism.</text>
</comment>
<evidence type="ECO:0000256" key="18">
    <source>
        <dbReference type="ARBA" id="ARBA00029893"/>
    </source>
</evidence>
<feature type="transmembrane region" description="Helical" evidence="24">
    <location>
        <begin position="138"/>
        <end position="160"/>
    </location>
</feature>
<dbReference type="EMBL" id="LN890655">
    <property type="protein sequence ID" value="CUS03010.2"/>
    <property type="molecule type" value="Genomic_DNA"/>
</dbReference>
<keyword evidence="15 24" id="KW-0472">Membrane</keyword>
<feature type="transmembrane region" description="Helical" evidence="24">
    <location>
        <begin position="55"/>
        <end position="73"/>
    </location>
</feature>
<evidence type="ECO:0000313" key="25">
    <source>
        <dbReference type="EMBL" id="CUS03010.2"/>
    </source>
</evidence>
<accession>A0A160T3B1</accession>
<feature type="transmembrane region" description="Helical" evidence="24">
    <location>
        <begin position="181"/>
        <end position="201"/>
    </location>
</feature>
<evidence type="ECO:0000256" key="5">
    <source>
        <dbReference type="ARBA" id="ARBA00010185"/>
    </source>
</evidence>
<feature type="transmembrane region" description="Helical" evidence="24">
    <location>
        <begin position="256"/>
        <end position="274"/>
    </location>
</feature>
<feature type="transmembrane region" description="Helical" evidence="24">
    <location>
        <begin position="6"/>
        <end position="34"/>
    </location>
</feature>
<evidence type="ECO:0000256" key="11">
    <source>
        <dbReference type="ARBA" id="ARBA00022692"/>
    </source>
</evidence>
<comment type="subcellular location">
    <subcellularLocation>
        <location evidence="2">Cell membrane</location>
        <topology evidence="2">Multi-pass membrane protein</topology>
    </subcellularLocation>
</comment>
<name>A0A160T3B1_9CHLR</name>
<dbReference type="Pfam" id="PF01148">
    <property type="entry name" value="CTP_transf_1"/>
    <property type="match status" value="1"/>
</dbReference>
<evidence type="ECO:0000256" key="1">
    <source>
        <dbReference type="ARBA" id="ARBA00001698"/>
    </source>
</evidence>
<keyword evidence="10 25" id="KW-0808">Transferase</keyword>
<keyword evidence="26" id="KW-1185">Reference proteome</keyword>
<sequence length="275" mass="29549">MLTQRIVIALIIGPVLLTAAYFGGWLFFAAVAFLMIMSGIEYANIMRVLKHQLPLWLLLPGIALLLFGAWQPGWNIDGLAFFLVIFAGLIYCLRLFERGVTLDAALDWFALVAGIVLLGWVGGHFFHLRNLPVVGAQWTMLGLLSIWSADMGAFAVGKWLAGRGILGRHALAPRLSPKKTVEGYVGGIIIGTAVTISAALILDLPVLLAVVVGLAVSIFGLFGDLSISLLKREAGLKDSGKIFPGHGGALDRSDSLIWAIAIVYYLVLFLGPILA</sequence>
<keyword evidence="9" id="KW-0444">Lipid biosynthesis</keyword>
<feature type="transmembrane region" description="Helical" evidence="24">
    <location>
        <begin position="207"/>
        <end position="230"/>
    </location>
</feature>
<keyword evidence="16" id="KW-0594">Phospholipid biosynthesis</keyword>
<feature type="transmembrane region" description="Helical" evidence="24">
    <location>
        <begin position="79"/>
        <end position="96"/>
    </location>
</feature>
<evidence type="ECO:0000256" key="17">
    <source>
        <dbReference type="ARBA" id="ARBA00023264"/>
    </source>
</evidence>
<organism evidence="25 26">
    <name type="scientific">Candidatus Promineifilum breve</name>
    <dbReference type="NCBI Taxonomy" id="1806508"/>
    <lineage>
        <taxon>Bacteria</taxon>
        <taxon>Bacillati</taxon>
        <taxon>Chloroflexota</taxon>
        <taxon>Ardenticatenia</taxon>
        <taxon>Candidatus Promineifilales</taxon>
        <taxon>Candidatus Promineifilaceae</taxon>
        <taxon>Candidatus Promineifilum</taxon>
    </lineage>
</organism>
<dbReference type="GO" id="GO:0005886">
    <property type="term" value="C:plasma membrane"/>
    <property type="evidence" value="ECO:0007669"/>
    <property type="project" value="UniProtKB-SubCell"/>
</dbReference>
<comment type="similarity">
    <text evidence="5">Belongs to the CDS family.</text>
</comment>
<feature type="transmembrane region" description="Helical" evidence="24">
    <location>
        <begin position="108"/>
        <end position="126"/>
    </location>
</feature>
<dbReference type="AlphaFoldDB" id="A0A160T3B1"/>
<evidence type="ECO:0000256" key="6">
    <source>
        <dbReference type="ARBA" id="ARBA00012487"/>
    </source>
</evidence>
<comment type="catalytic activity">
    <reaction evidence="1">
        <text>a 1,2-diacyl-sn-glycero-3-phosphate + CTP + H(+) = a CDP-1,2-diacyl-sn-glycerol + diphosphate</text>
        <dbReference type="Rhea" id="RHEA:16229"/>
        <dbReference type="ChEBI" id="CHEBI:15378"/>
        <dbReference type="ChEBI" id="CHEBI:33019"/>
        <dbReference type="ChEBI" id="CHEBI:37563"/>
        <dbReference type="ChEBI" id="CHEBI:58332"/>
        <dbReference type="ChEBI" id="CHEBI:58608"/>
        <dbReference type="EC" id="2.7.7.41"/>
    </reaction>
</comment>
<evidence type="ECO:0000256" key="19">
    <source>
        <dbReference type="ARBA" id="ARBA00031825"/>
    </source>
</evidence>
<evidence type="ECO:0000256" key="4">
    <source>
        <dbReference type="ARBA" id="ARBA00005189"/>
    </source>
</evidence>
<keyword evidence="12 25" id="KW-0548">Nucleotidyltransferase</keyword>